<evidence type="ECO:0000256" key="4">
    <source>
        <dbReference type="ARBA" id="ARBA00023163"/>
    </source>
</evidence>
<dbReference type="OrthoDB" id="3945418at2759"/>
<dbReference type="GO" id="GO:0008270">
    <property type="term" value="F:zinc ion binding"/>
    <property type="evidence" value="ECO:0007669"/>
    <property type="project" value="InterPro"/>
</dbReference>
<feature type="domain" description="Xylanolytic transcriptional activator regulatory" evidence="6">
    <location>
        <begin position="100"/>
        <end position="310"/>
    </location>
</feature>
<comment type="caution">
    <text evidence="7">The sequence shown here is derived from an EMBL/GenBank/DDBJ whole genome shotgun (WGS) entry which is preliminary data.</text>
</comment>
<evidence type="ECO:0000256" key="2">
    <source>
        <dbReference type="ARBA" id="ARBA00022833"/>
    </source>
</evidence>
<proteinExistence type="predicted"/>
<keyword evidence="1" id="KW-0479">Metal-binding</keyword>
<evidence type="ECO:0000256" key="3">
    <source>
        <dbReference type="ARBA" id="ARBA00023015"/>
    </source>
</evidence>
<dbReference type="PANTHER" id="PTHR47660:SF2">
    <property type="entry name" value="TRANSCRIPTION FACTOR WITH C2H2 AND ZN(2)-CYS(6) DNA BINDING DOMAIN (EUROFUNG)"/>
    <property type="match status" value="1"/>
</dbReference>
<dbReference type="AlphaFoldDB" id="A0A9P4HFG9"/>
<dbReference type="EMBL" id="ML978163">
    <property type="protein sequence ID" value="KAF2033940.1"/>
    <property type="molecule type" value="Genomic_DNA"/>
</dbReference>
<keyword evidence="5" id="KW-0539">Nucleus</keyword>
<sequence length="602" mass="67238">MFPFSNHDRNEPQSDFTQLRRLGVVSRVPSPPNEASQEDHIPFAWNPRSAPVAMAKPDVLLNDDPIFGLIEGDLQLSAETGHRSPDSFTIPSLPLVNVFISLFFRRFLPQAPVLHRSSIDINALPGPVLAIIMVVGSTYSCLRHTRRFGIILFDRIRQNLLALIEADNSLMREPLIIYALALTCFMGLWCGNKRAFELAEALRASVVTYTRRLPANQNDLHQGHQSASYTIASSTPTSDRDKPLQARWSRWTAVKGRKRLCWLVYSLDSQFFSILGMPGMMTLAEIRRWNCPCDESYWIAPTPRAWKTLLGSASEPPCPIYGQMVASLLPAMKQAPEGIEGRFLPRTSNWNSKLLLLAIMAEVFHFEQTSVVVRMGFEQLDGDEYSTQAESLAAQTYATAAVHLWNTLQIWHEVYACDYHSPRSDPTSAYFGRTAMIIFHLARLYLQIPLSDIQDCLGRSGSTDARIAMARLSAWVARDHEQTYEVVESAARCIAFIMANGDETAPYDVIGLFLSHVAIWAIAKATTNLQRVEISKRLQQNGKISVEVCEFVEAGFVAPTPNGSAGDPQLILKHAIQVRVRLGTWGTSSNLALLLHHTVTST</sequence>
<keyword evidence="2" id="KW-0862">Zinc</keyword>
<dbReference type="PANTHER" id="PTHR47660">
    <property type="entry name" value="TRANSCRIPTION FACTOR WITH C2H2 AND ZN(2)-CYS(6) DNA BINDING DOMAIN (EUROFUNG)-RELATED-RELATED"/>
    <property type="match status" value="1"/>
</dbReference>
<accession>A0A9P4HFG9</accession>
<dbReference type="GO" id="GO:0003677">
    <property type="term" value="F:DNA binding"/>
    <property type="evidence" value="ECO:0007669"/>
    <property type="project" value="InterPro"/>
</dbReference>
<dbReference type="Proteomes" id="UP000799777">
    <property type="component" value="Unassembled WGS sequence"/>
</dbReference>
<protein>
    <recommendedName>
        <fullName evidence="6">Xylanolytic transcriptional activator regulatory domain-containing protein</fullName>
    </recommendedName>
</protein>
<dbReference type="InterPro" id="IPR007219">
    <property type="entry name" value="XnlR_reg_dom"/>
</dbReference>
<organism evidence="7 8">
    <name type="scientific">Setomelanomma holmii</name>
    <dbReference type="NCBI Taxonomy" id="210430"/>
    <lineage>
        <taxon>Eukaryota</taxon>
        <taxon>Fungi</taxon>
        <taxon>Dikarya</taxon>
        <taxon>Ascomycota</taxon>
        <taxon>Pezizomycotina</taxon>
        <taxon>Dothideomycetes</taxon>
        <taxon>Pleosporomycetidae</taxon>
        <taxon>Pleosporales</taxon>
        <taxon>Pleosporineae</taxon>
        <taxon>Phaeosphaeriaceae</taxon>
        <taxon>Setomelanomma</taxon>
    </lineage>
</organism>
<evidence type="ECO:0000313" key="8">
    <source>
        <dbReference type="Proteomes" id="UP000799777"/>
    </source>
</evidence>
<reference evidence="7" key="1">
    <citation type="journal article" date="2020" name="Stud. Mycol.">
        <title>101 Dothideomycetes genomes: a test case for predicting lifestyles and emergence of pathogens.</title>
        <authorList>
            <person name="Haridas S."/>
            <person name="Albert R."/>
            <person name="Binder M."/>
            <person name="Bloem J."/>
            <person name="Labutti K."/>
            <person name="Salamov A."/>
            <person name="Andreopoulos B."/>
            <person name="Baker S."/>
            <person name="Barry K."/>
            <person name="Bills G."/>
            <person name="Bluhm B."/>
            <person name="Cannon C."/>
            <person name="Castanera R."/>
            <person name="Culley D."/>
            <person name="Daum C."/>
            <person name="Ezra D."/>
            <person name="Gonzalez J."/>
            <person name="Henrissat B."/>
            <person name="Kuo A."/>
            <person name="Liang C."/>
            <person name="Lipzen A."/>
            <person name="Lutzoni F."/>
            <person name="Magnuson J."/>
            <person name="Mondo S."/>
            <person name="Nolan M."/>
            <person name="Ohm R."/>
            <person name="Pangilinan J."/>
            <person name="Park H.-J."/>
            <person name="Ramirez L."/>
            <person name="Alfaro M."/>
            <person name="Sun H."/>
            <person name="Tritt A."/>
            <person name="Yoshinaga Y."/>
            <person name="Zwiers L.-H."/>
            <person name="Turgeon B."/>
            <person name="Goodwin S."/>
            <person name="Spatafora J."/>
            <person name="Crous P."/>
            <person name="Grigoriev I."/>
        </authorList>
    </citation>
    <scope>NUCLEOTIDE SEQUENCE</scope>
    <source>
        <strain evidence="7">CBS 110217</strain>
    </source>
</reference>
<dbReference type="Pfam" id="PF04082">
    <property type="entry name" value="Fungal_trans"/>
    <property type="match status" value="1"/>
</dbReference>
<gene>
    <name evidence="7" type="ORF">EK21DRAFT_57555</name>
</gene>
<dbReference type="CDD" id="cd12148">
    <property type="entry name" value="fungal_TF_MHR"/>
    <property type="match status" value="1"/>
</dbReference>
<keyword evidence="8" id="KW-1185">Reference proteome</keyword>
<keyword evidence="4" id="KW-0804">Transcription</keyword>
<evidence type="ECO:0000313" key="7">
    <source>
        <dbReference type="EMBL" id="KAF2033940.1"/>
    </source>
</evidence>
<evidence type="ECO:0000256" key="5">
    <source>
        <dbReference type="ARBA" id="ARBA00023242"/>
    </source>
</evidence>
<evidence type="ECO:0000256" key="1">
    <source>
        <dbReference type="ARBA" id="ARBA00022723"/>
    </source>
</evidence>
<name>A0A9P4HFG9_9PLEO</name>
<dbReference type="GO" id="GO:0006351">
    <property type="term" value="P:DNA-templated transcription"/>
    <property type="evidence" value="ECO:0007669"/>
    <property type="project" value="InterPro"/>
</dbReference>
<evidence type="ECO:0000259" key="6">
    <source>
        <dbReference type="Pfam" id="PF04082"/>
    </source>
</evidence>
<keyword evidence="3" id="KW-0805">Transcription regulation</keyword>